<dbReference type="RefSeq" id="WP_137731979.1">
    <property type="nucleotide sequence ID" value="NZ_BJCL01000002.1"/>
</dbReference>
<keyword evidence="2" id="KW-0732">Signal</keyword>
<dbReference type="PIRSF" id="PIRSF017082">
    <property type="entry name" value="YflP"/>
    <property type="match status" value="1"/>
</dbReference>
<proteinExistence type="inferred from homology"/>
<evidence type="ECO:0000256" key="2">
    <source>
        <dbReference type="SAM" id="SignalP"/>
    </source>
</evidence>
<name>A0A480AL11_9BURK</name>
<dbReference type="SUPFAM" id="SSF53850">
    <property type="entry name" value="Periplasmic binding protein-like II"/>
    <property type="match status" value="1"/>
</dbReference>
<dbReference type="InterPro" id="IPR042100">
    <property type="entry name" value="Bug_dom1"/>
</dbReference>
<dbReference type="InterPro" id="IPR005064">
    <property type="entry name" value="BUG"/>
</dbReference>
<dbReference type="EMBL" id="BJCL01000002">
    <property type="protein sequence ID" value="GCL62251.1"/>
    <property type="molecule type" value="Genomic_DNA"/>
</dbReference>
<dbReference type="Pfam" id="PF03401">
    <property type="entry name" value="TctC"/>
    <property type="match status" value="1"/>
</dbReference>
<sequence>MPLTDRCARLFRHALPLLAALSVLPAAQPALAWEPTAPIELVVPAGTGGGADQMARFIAQLATGKQLLRQPINVVNQPGNSGMDGLMDIKASKGNPHKLVITLSNLFTAPLATGVDFQWRDITPVQMLALDQFVLWVNATAPHKTAKDLLDALRAAPPGTFKLGGTGSKQEDQLIGVLLETAAATRITYVPLKGGGDVARALAAGEVDMTVNNPIEAEALWRQGKLRPLCVFDGQRLDTPGKLSGGQGWTDLPTCMSVGIPAQYLMLRGIFTTPGATPEQVAFYVQLFDKLRATPEWKDFMARGAFKQTAMSGDAFGEWLDKASRYHAVLMRESKLKAAPGAAPQPAPAPAPAKK</sequence>
<dbReference type="PANTHER" id="PTHR42928:SF1">
    <property type="entry name" value="BLR4371 PROTEIN"/>
    <property type="match status" value="1"/>
</dbReference>
<feature type="chain" id="PRO_5019864492" evidence="2">
    <location>
        <begin position="33"/>
        <end position="355"/>
    </location>
</feature>
<dbReference type="Proteomes" id="UP000301751">
    <property type="component" value="Unassembled WGS sequence"/>
</dbReference>
<accession>A0A480AL11</accession>
<comment type="similarity">
    <text evidence="1">Belongs to the UPF0065 (bug) family.</text>
</comment>
<evidence type="ECO:0000313" key="4">
    <source>
        <dbReference type="Proteomes" id="UP000301751"/>
    </source>
</evidence>
<evidence type="ECO:0000256" key="1">
    <source>
        <dbReference type="ARBA" id="ARBA00006987"/>
    </source>
</evidence>
<organism evidence="3 4">
    <name type="scientific">Pseudaquabacterium pictum</name>
    <dbReference type="NCBI Taxonomy" id="2315236"/>
    <lineage>
        <taxon>Bacteria</taxon>
        <taxon>Pseudomonadati</taxon>
        <taxon>Pseudomonadota</taxon>
        <taxon>Betaproteobacteria</taxon>
        <taxon>Burkholderiales</taxon>
        <taxon>Sphaerotilaceae</taxon>
        <taxon>Pseudaquabacterium</taxon>
    </lineage>
</organism>
<keyword evidence="4" id="KW-1185">Reference proteome</keyword>
<dbReference type="AlphaFoldDB" id="A0A480AL11"/>
<dbReference type="Gene3D" id="3.40.190.150">
    <property type="entry name" value="Bordetella uptake gene, domain 1"/>
    <property type="match status" value="1"/>
</dbReference>
<evidence type="ECO:0000313" key="3">
    <source>
        <dbReference type="EMBL" id="GCL62251.1"/>
    </source>
</evidence>
<dbReference type="OrthoDB" id="7246401at2"/>
<gene>
    <name evidence="3" type="ORF">AQPW35_13320</name>
</gene>
<dbReference type="Gene3D" id="3.40.190.10">
    <property type="entry name" value="Periplasmic binding protein-like II"/>
    <property type="match status" value="1"/>
</dbReference>
<dbReference type="CDD" id="cd07012">
    <property type="entry name" value="PBP2_Bug_TTT"/>
    <property type="match status" value="1"/>
</dbReference>
<protein>
    <submittedName>
        <fullName evidence="3">Tricarboxylate transporter</fullName>
    </submittedName>
</protein>
<dbReference type="PANTHER" id="PTHR42928">
    <property type="entry name" value="TRICARBOXYLATE-BINDING PROTEIN"/>
    <property type="match status" value="1"/>
</dbReference>
<feature type="signal peptide" evidence="2">
    <location>
        <begin position="1"/>
        <end position="32"/>
    </location>
</feature>
<comment type="caution">
    <text evidence="3">The sequence shown here is derived from an EMBL/GenBank/DDBJ whole genome shotgun (WGS) entry which is preliminary data.</text>
</comment>
<reference evidence="4" key="1">
    <citation type="submission" date="2019-03" db="EMBL/GenBank/DDBJ databases">
        <title>Aquabacterium pictum sp.nov., the first bacteriochlorophyll a-containing freshwater bacterium in the genus Aquabacterium of the class Betaproteobacteria.</title>
        <authorList>
            <person name="Hirose S."/>
            <person name="Tank M."/>
            <person name="Hara E."/>
            <person name="Tamaki H."/>
            <person name="Takaichi S."/>
            <person name="Haruta S."/>
            <person name="Hanada S."/>
        </authorList>
    </citation>
    <scope>NUCLEOTIDE SEQUENCE [LARGE SCALE GENOMIC DNA]</scope>
    <source>
        <strain evidence="4">W35</strain>
    </source>
</reference>